<gene>
    <name evidence="5" type="ORF">SAMN04488124_1115</name>
</gene>
<organism evidence="5 6">
    <name type="scientific">Halogeometricum limi</name>
    <dbReference type="NCBI Taxonomy" id="555875"/>
    <lineage>
        <taxon>Archaea</taxon>
        <taxon>Methanobacteriati</taxon>
        <taxon>Methanobacteriota</taxon>
        <taxon>Stenosarchaea group</taxon>
        <taxon>Halobacteria</taxon>
        <taxon>Halobacteriales</taxon>
        <taxon>Haloferacaceae</taxon>
        <taxon>Halogeometricum</taxon>
    </lineage>
</organism>
<dbReference type="PANTHER" id="PTHR34236:SF1">
    <property type="entry name" value="DIMETHYL SULFOXIDE REDUCTASE TRANSCRIPTIONAL ACTIVATOR"/>
    <property type="match status" value="1"/>
</dbReference>
<evidence type="ECO:0000256" key="2">
    <source>
        <dbReference type="ARBA" id="ARBA00023163"/>
    </source>
</evidence>
<evidence type="ECO:0000313" key="5">
    <source>
        <dbReference type="EMBL" id="SFR42152.1"/>
    </source>
</evidence>
<protein>
    <recommendedName>
        <fullName evidence="7">HTH DNA binding domain-containing protein</fullName>
    </recommendedName>
</protein>
<name>A0A1I6GIX7_9EURY</name>
<evidence type="ECO:0000313" key="6">
    <source>
        <dbReference type="Proteomes" id="UP000243250"/>
    </source>
</evidence>
<evidence type="ECO:0000256" key="1">
    <source>
        <dbReference type="ARBA" id="ARBA00023015"/>
    </source>
</evidence>
<dbReference type="Pfam" id="PF15915">
    <property type="entry name" value="BAT"/>
    <property type="match status" value="1"/>
</dbReference>
<proteinExistence type="predicted"/>
<feature type="domain" description="Bacterioopsin transcriptional activator GAF and HTH associated" evidence="4">
    <location>
        <begin position="24"/>
        <end position="153"/>
    </location>
</feature>
<dbReference type="Pfam" id="PF04967">
    <property type="entry name" value="HTH_10"/>
    <property type="match status" value="1"/>
</dbReference>
<evidence type="ECO:0000259" key="4">
    <source>
        <dbReference type="Pfam" id="PF15915"/>
    </source>
</evidence>
<dbReference type="InterPro" id="IPR031803">
    <property type="entry name" value="BAT_GAF/HTH-assoc"/>
</dbReference>
<dbReference type="STRING" id="555875.SAMN04488124_1115"/>
<reference evidence="6" key="1">
    <citation type="submission" date="2016-10" db="EMBL/GenBank/DDBJ databases">
        <authorList>
            <person name="Varghese N."/>
            <person name="Submissions S."/>
        </authorList>
    </citation>
    <scope>NUCLEOTIDE SEQUENCE [LARGE SCALE GENOMIC DNA]</scope>
    <source>
        <strain evidence="6">CGMCC 1.8711</strain>
    </source>
</reference>
<dbReference type="EMBL" id="FOYS01000002">
    <property type="protein sequence ID" value="SFR42152.1"/>
    <property type="molecule type" value="Genomic_DNA"/>
</dbReference>
<dbReference type="AlphaFoldDB" id="A0A1I6GIX7"/>
<accession>A0A1I6GIX7</accession>
<evidence type="ECO:0008006" key="7">
    <source>
        <dbReference type="Google" id="ProtNLM"/>
    </source>
</evidence>
<dbReference type="OrthoDB" id="202021at2157"/>
<dbReference type="PANTHER" id="PTHR34236">
    <property type="entry name" value="DIMETHYL SULFOXIDE REDUCTASE TRANSCRIPTIONAL ACTIVATOR"/>
    <property type="match status" value="1"/>
</dbReference>
<evidence type="ECO:0000259" key="3">
    <source>
        <dbReference type="Pfam" id="PF04967"/>
    </source>
</evidence>
<dbReference type="InterPro" id="IPR007050">
    <property type="entry name" value="HTH_bacterioopsin"/>
</dbReference>
<keyword evidence="2" id="KW-0804">Transcription</keyword>
<feature type="domain" description="HTH bat-type" evidence="3">
    <location>
        <begin position="157"/>
        <end position="208"/>
    </location>
</feature>
<keyword evidence="6" id="KW-1185">Reference proteome</keyword>
<dbReference type="RefSeq" id="WP_089877691.1">
    <property type="nucleotide sequence ID" value="NZ_FOYS01000002.1"/>
</dbReference>
<dbReference type="Proteomes" id="UP000243250">
    <property type="component" value="Unassembled WGS sequence"/>
</dbReference>
<keyword evidence="1" id="KW-0805">Transcription regulation</keyword>
<sequence>MTSIATLRADAADFLLGSTFRAVPSLSVEVPPVVAHGPDSPFPFLVTTGADPECVAAAFADDDSVREATRLSPVDDGGLFRVSWSETVELVLGSLVRTDATVLSVRGVDAEWRFRVLAPDRNCLGVTFDFLADHGVEVELDGIRRLDADATARSFGLSEGQRDALLTGLEHGLYEVPRGTDTCELADEFGITHQALSERLRRAHGTLVENALASGSRVFN</sequence>